<dbReference type="InterPro" id="IPR003848">
    <property type="entry name" value="DUF218"/>
</dbReference>
<keyword evidence="1" id="KW-0472">Membrane</keyword>
<evidence type="ECO:0000256" key="1">
    <source>
        <dbReference type="SAM" id="Phobius"/>
    </source>
</evidence>
<dbReference type="GO" id="GO:0043164">
    <property type="term" value="P:Gram-negative-bacterium-type cell wall biogenesis"/>
    <property type="evidence" value="ECO:0007669"/>
    <property type="project" value="TreeGrafter"/>
</dbReference>
<keyword evidence="1" id="KW-0812">Transmembrane</keyword>
<dbReference type="AlphaFoldDB" id="A0A1W1UG69"/>
<gene>
    <name evidence="4" type="ORF">SAMN00790413_05416</name>
</gene>
<evidence type="ECO:0000256" key="2">
    <source>
        <dbReference type="SAM" id="SignalP"/>
    </source>
</evidence>
<dbReference type="PANTHER" id="PTHR30336">
    <property type="entry name" value="INNER MEMBRANE PROTEIN, PROBABLE PERMEASE"/>
    <property type="match status" value="1"/>
</dbReference>
<evidence type="ECO:0000259" key="3">
    <source>
        <dbReference type="Pfam" id="PF02698"/>
    </source>
</evidence>
<name>A0A1W1UG69_9DEIO</name>
<evidence type="ECO:0000313" key="5">
    <source>
        <dbReference type="Proteomes" id="UP000192582"/>
    </source>
</evidence>
<organism evidence="4 5">
    <name type="scientific">Deinococcus hopiensis KR-140</name>
    <dbReference type="NCBI Taxonomy" id="695939"/>
    <lineage>
        <taxon>Bacteria</taxon>
        <taxon>Thermotogati</taxon>
        <taxon>Deinococcota</taxon>
        <taxon>Deinococci</taxon>
        <taxon>Deinococcales</taxon>
        <taxon>Deinococcaceae</taxon>
        <taxon>Deinococcus</taxon>
    </lineage>
</organism>
<keyword evidence="2" id="KW-0732">Signal</keyword>
<feature type="transmembrane region" description="Helical" evidence="1">
    <location>
        <begin position="66"/>
        <end position="89"/>
    </location>
</feature>
<dbReference type="Pfam" id="PF02698">
    <property type="entry name" value="DUF218"/>
    <property type="match status" value="1"/>
</dbReference>
<dbReference type="Proteomes" id="UP000192582">
    <property type="component" value="Unassembled WGS sequence"/>
</dbReference>
<feature type="domain" description="DUF218" evidence="3">
    <location>
        <begin position="97"/>
        <end position="250"/>
    </location>
</feature>
<feature type="transmembrane region" description="Helical" evidence="1">
    <location>
        <begin position="37"/>
        <end position="54"/>
    </location>
</feature>
<evidence type="ECO:0000313" key="4">
    <source>
        <dbReference type="EMBL" id="SMB80108.1"/>
    </source>
</evidence>
<keyword evidence="5" id="KW-1185">Reference proteome</keyword>
<reference evidence="4 5" key="1">
    <citation type="submission" date="2017-04" db="EMBL/GenBank/DDBJ databases">
        <authorList>
            <person name="Afonso C.L."/>
            <person name="Miller P.J."/>
            <person name="Scott M.A."/>
            <person name="Spackman E."/>
            <person name="Goraichik I."/>
            <person name="Dimitrov K.M."/>
            <person name="Suarez D.L."/>
            <person name="Swayne D.E."/>
        </authorList>
    </citation>
    <scope>NUCLEOTIDE SEQUENCE [LARGE SCALE GENOMIC DNA]</scope>
    <source>
        <strain evidence="4 5">KR-140</strain>
    </source>
</reference>
<dbReference type="PANTHER" id="PTHR30336:SF4">
    <property type="entry name" value="ENVELOPE BIOGENESIS FACTOR ELYC"/>
    <property type="match status" value="1"/>
</dbReference>
<proteinExistence type="predicted"/>
<dbReference type="InterPro" id="IPR051599">
    <property type="entry name" value="Cell_Envelope_Assoc"/>
</dbReference>
<dbReference type="GO" id="GO:0005886">
    <property type="term" value="C:plasma membrane"/>
    <property type="evidence" value="ECO:0007669"/>
    <property type="project" value="TreeGrafter"/>
</dbReference>
<dbReference type="CDD" id="cd06259">
    <property type="entry name" value="YdcF-like"/>
    <property type="match status" value="1"/>
</dbReference>
<keyword evidence="1" id="KW-1133">Transmembrane helix</keyword>
<dbReference type="GO" id="GO:0000270">
    <property type="term" value="P:peptidoglycan metabolic process"/>
    <property type="evidence" value="ECO:0007669"/>
    <property type="project" value="TreeGrafter"/>
</dbReference>
<dbReference type="InterPro" id="IPR014729">
    <property type="entry name" value="Rossmann-like_a/b/a_fold"/>
</dbReference>
<accession>A0A1W1UG69</accession>
<dbReference type="OrthoDB" id="9809813at2"/>
<feature type="chain" id="PRO_5012122253" evidence="2">
    <location>
        <begin position="22"/>
        <end position="263"/>
    </location>
</feature>
<feature type="signal peptide" evidence="2">
    <location>
        <begin position="1"/>
        <end position="21"/>
    </location>
</feature>
<dbReference type="EMBL" id="FWWU01000004">
    <property type="protein sequence ID" value="SMB80108.1"/>
    <property type="molecule type" value="Genomic_DNA"/>
</dbReference>
<protein>
    <submittedName>
        <fullName evidence="4">Uncharacterized SAM-binding protein YcdF, DUF218 family</fullName>
    </submittedName>
</protein>
<dbReference type="Gene3D" id="3.40.50.620">
    <property type="entry name" value="HUPs"/>
    <property type="match status" value="1"/>
</dbReference>
<sequence>MSRRPLALSSLLVALPMGALAGNLGYTTLHAWESSSRQQWMLIGALVALVLGFFRPTRFLPSLATGVLLPLVLLTYTPLLHVGLSAMTFHQAPVPADAIVILGGGVDCATGTLMPEVQQRFDQGVRLWQAGYAPVLVLSQASEEIRQPGCPSDAEVEERLLRQMFPGADLRLEVLQDVRDTEDEAQATAELVEQHHWGVILLVTSNWHSRRAAGLFRKVGVQVISVPAQPVPKDAGFVPSYTERHLLLREAGAYLKAVVQGQL</sequence>
<dbReference type="RefSeq" id="WP_084045639.1">
    <property type="nucleotide sequence ID" value="NZ_FWWU01000004.1"/>
</dbReference>